<dbReference type="Proteomes" id="UP000265768">
    <property type="component" value="Unassembled WGS sequence"/>
</dbReference>
<protein>
    <submittedName>
        <fullName evidence="1">Uncharacterized protein</fullName>
    </submittedName>
</protein>
<organism evidence="1 2">
    <name type="scientific">Bailinhaonella thermotolerans</name>
    <dbReference type="NCBI Taxonomy" id="1070861"/>
    <lineage>
        <taxon>Bacteria</taxon>
        <taxon>Bacillati</taxon>
        <taxon>Actinomycetota</taxon>
        <taxon>Actinomycetes</taxon>
        <taxon>Streptosporangiales</taxon>
        <taxon>Streptosporangiaceae</taxon>
        <taxon>Bailinhaonella</taxon>
    </lineage>
</organism>
<dbReference type="AlphaFoldDB" id="A0A3A4A474"/>
<dbReference type="EMBL" id="QZEY01000019">
    <property type="protein sequence ID" value="RJL23295.1"/>
    <property type="molecule type" value="Genomic_DNA"/>
</dbReference>
<name>A0A3A4A474_9ACTN</name>
<evidence type="ECO:0000313" key="2">
    <source>
        <dbReference type="Proteomes" id="UP000265768"/>
    </source>
</evidence>
<keyword evidence="2" id="KW-1185">Reference proteome</keyword>
<dbReference type="RefSeq" id="WP_119930604.1">
    <property type="nucleotide sequence ID" value="NZ_QZEY01000019.1"/>
</dbReference>
<gene>
    <name evidence="1" type="ORF">D5H75_33585</name>
</gene>
<evidence type="ECO:0000313" key="1">
    <source>
        <dbReference type="EMBL" id="RJL23295.1"/>
    </source>
</evidence>
<sequence length="140" mass="15686">MTEQDLTALERLAGRETRIYQQARDRLAVLALKWIALTLRGHHPKAAAFEAVWAEQDSVQETAYLTWSTAYDESGAAVDVGEDLAEEFGGWLSFLTYEARYAWKAPAGLHVDAYVERREAFRFPLQDCLDLPLPTPIAGG</sequence>
<accession>A0A3A4A474</accession>
<comment type="caution">
    <text evidence="1">The sequence shown here is derived from an EMBL/GenBank/DDBJ whole genome shotgun (WGS) entry which is preliminary data.</text>
</comment>
<proteinExistence type="predicted"/>
<reference evidence="1 2" key="1">
    <citation type="submission" date="2018-09" db="EMBL/GenBank/DDBJ databases">
        <title>YIM 75507 draft genome.</title>
        <authorList>
            <person name="Tang S."/>
            <person name="Feng Y."/>
        </authorList>
    </citation>
    <scope>NUCLEOTIDE SEQUENCE [LARGE SCALE GENOMIC DNA]</scope>
    <source>
        <strain evidence="1 2">YIM 75507</strain>
    </source>
</reference>